<dbReference type="SUPFAM" id="SSF52954">
    <property type="entry name" value="Class II aaRS ABD-related"/>
    <property type="match status" value="1"/>
</dbReference>
<dbReference type="VEuPathDB" id="PiroplasmaDB:BBBOND_0208080"/>
<dbReference type="Pfam" id="PF00587">
    <property type="entry name" value="tRNA-synt_2b"/>
    <property type="match status" value="1"/>
</dbReference>
<comment type="similarity">
    <text evidence="2">Belongs to the class-II aminoacyl-tRNA synthetase family.</text>
</comment>
<dbReference type="EMBL" id="LK391708">
    <property type="protein sequence ID" value="CDR95654.1"/>
    <property type="molecule type" value="Genomic_DNA"/>
</dbReference>
<dbReference type="Gene3D" id="3.30.720.200">
    <property type="match status" value="1"/>
</dbReference>
<dbReference type="OrthoDB" id="57698at2759"/>
<dbReference type="GO" id="GO:0005524">
    <property type="term" value="F:ATP binding"/>
    <property type="evidence" value="ECO:0007669"/>
    <property type="project" value="UniProtKB-KW"/>
</dbReference>
<dbReference type="EC" id="6.1.1.14" evidence="3"/>
<protein>
    <recommendedName>
        <fullName evidence="3">glycine--tRNA ligase</fullName>
        <ecNumber evidence="3">6.1.1.14</ecNumber>
    </recommendedName>
    <alternativeName>
        <fullName evidence="10">Diadenosine tetraphosphate synthetase</fullName>
    </alternativeName>
</protein>
<dbReference type="KEGG" id="bbig:BBBOND_0208080"/>
<evidence type="ECO:0000256" key="5">
    <source>
        <dbReference type="ARBA" id="ARBA00022598"/>
    </source>
</evidence>
<keyword evidence="8" id="KW-0648">Protein biosynthesis</keyword>
<dbReference type="FunFam" id="3.30.930.10:FF:000010">
    <property type="entry name" value="Glycyl-tRNA synthetase 1"/>
    <property type="match status" value="1"/>
</dbReference>
<gene>
    <name evidence="12" type="ORF">BBBOND_0208080</name>
</gene>
<dbReference type="RefSeq" id="XP_012767840.1">
    <property type="nucleotide sequence ID" value="XM_012912386.1"/>
</dbReference>
<keyword evidence="4" id="KW-0963">Cytoplasm</keyword>
<dbReference type="GO" id="GO:0005739">
    <property type="term" value="C:mitochondrion"/>
    <property type="evidence" value="ECO:0007669"/>
    <property type="project" value="TreeGrafter"/>
</dbReference>
<dbReference type="Gene3D" id="3.40.50.800">
    <property type="entry name" value="Anticodon-binding domain"/>
    <property type="match status" value="1"/>
</dbReference>
<evidence type="ECO:0000256" key="6">
    <source>
        <dbReference type="ARBA" id="ARBA00022741"/>
    </source>
</evidence>
<feature type="domain" description="Aminoacyl-transfer RNA synthetases class-II family profile" evidence="11">
    <location>
        <begin position="273"/>
        <end position="612"/>
    </location>
</feature>
<keyword evidence="6" id="KW-0547">Nucleotide-binding</keyword>
<dbReference type="CDD" id="cd00858">
    <property type="entry name" value="GlyRS_anticodon"/>
    <property type="match status" value="1"/>
</dbReference>
<dbReference type="Gene3D" id="3.30.40.230">
    <property type="match status" value="1"/>
</dbReference>
<dbReference type="InterPro" id="IPR004154">
    <property type="entry name" value="Anticodon-bd"/>
</dbReference>
<evidence type="ECO:0000313" key="12">
    <source>
        <dbReference type="EMBL" id="CDR95654.1"/>
    </source>
</evidence>
<evidence type="ECO:0000256" key="1">
    <source>
        <dbReference type="ARBA" id="ARBA00004496"/>
    </source>
</evidence>
<dbReference type="PRINTS" id="PR01043">
    <property type="entry name" value="TRNASYNTHGLY"/>
</dbReference>
<dbReference type="NCBIfam" id="TIGR00389">
    <property type="entry name" value="glyS_dimeric"/>
    <property type="match status" value="1"/>
</dbReference>
<keyword evidence="5" id="KW-0436">Ligase</keyword>
<keyword evidence="13" id="KW-1185">Reference proteome</keyword>
<dbReference type="InterPro" id="IPR002314">
    <property type="entry name" value="aa-tRNA-synt_IIb"/>
</dbReference>
<reference evidence="13" key="1">
    <citation type="submission" date="2014-06" db="EMBL/GenBank/DDBJ databases">
        <authorList>
            <person name="Aslett M."/>
            <person name="De Silva N."/>
        </authorList>
    </citation>
    <scope>NUCLEOTIDE SEQUENCE [LARGE SCALE GENOMIC DNA]</scope>
    <source>
        <strain evidence="13">Bond</strain>
    </source>
</reference>
<evidence type="ECO:0000256" key="2">
    <source>
        <dbReference type="ARBA" id="ARBA00008226"/>
    </source>
</evidence>
<comment type="subcellular location">
    <subcellularLocation>
        <location evidence="1">Cytoplasm</location>
    </subcellularLocation>
</comment>
<dbReference type="PROSITE" id="PS50862">
    <property type="entry name" value="AA_TRNA_LIGASE_II"/>
    <property type="match status" value="1"/>
</dbReference>
<dbReference type="GO" id="GO:0070150">
    <property type="term" value="P:mitochondrial glycyl-tRNA aminoacylation"/>
    <property type="evidence" value="ECO:0007669"/>
    <property type="project" value="TreeGrafter"/>
</dbReference>
<dbReference type="Pfam" id="PF03129">
    <property type="entry name" value="HGTP_anticodon"/>
    <property type="match status" value="1"/>
</dbReference>
<dbReference type="FunFam" id="3.40.50.800:FF:000004">
    <property type="entry name" value="Glycine--tRNA ligase 2"/>
    <property type="match status" value="1"/>
</dbReference>
<dbReference type="InterPro" id="IPR036621">
    <property type="entry name" value="Anticodon-bd_dom_sf"/>
</dbReference>
<dbReference type="Proteomes" id="UP000033188">
    <property type="component" value="Chromosome 2"/>
</dbReference>
<dbReference type="PANTHER" id="PTHR10745:SF0">
    <property type="entry name" value="GLYCINE--TRNA LIGASE"/>
    <property type="match status" value="1"/>
</dbReference>
<dbReference type="GeneID" id="24564195"/>
<evidence type="ECO:0000256" key="3">
    <source>
        <dbReference type="ARBA" id="ARBA00012829"/>
    </source>
</evidence>
<evidence type="ECO:0000256" key="8">
    <source>
        <dbReference type="ARBA" id="ARBA00022917"/>
    </source>
</evidence>
<name>A0A061D9Q9_BABBI</name>
<proteinExistence type="inferred from homology"/>
<evidence type="ECO:0000256" key="7">
    <source>
        <dbReference type="ARBA" id="ARBA00022840"/>
    </source>
</evidence>
<dbReference type="Gene3D" id="3.30.930.10">
    <property type="entry name" value="Bira Bifunctional Protein, Domain 2"/>
    <property type="match status" value="1"/>
</dbReference>
<dbReference type="InterPro" id="IPR002315">
    <property type="entry name" value="tRNA-synt_gly"/>
</dbReference>
<evidence type="ECO:0000313" key="13">
    <source>
        <dbReference type="Proteomes" id="UP000033188"/>
    </source>
</evidence>
<dbReference type="STRING" id="5866.A0A061D9Q9"/>
<dbReference type="CDD" id="cd00774">
    <property type="entry name" value="GlyRS-like_core"/>
    <property type="match status" value="1"/>
</dbReference>
<dbReference type="NCBIfam" id="NF003211">
    <property type="entry name" value="PRK04173.1"/>
    <property type="match status" value="1"/>
</dbReference>
<dbReference type="InterPro" id="IPR027031">
    <property type="entry name" value="Gly-tRNA_synthase/POLG2"/>
</dbReference>
<keyword evidence="7" id="KW-0067">ATP-binding</keyword>
<sequence length="732" mass="82335">MLKISSLYAIYLVCAAAKYATRGFSNTPTVLSRGSIRPSPAYRTEPYGRFGHTKAYLGARQANSETASTVRRRSSTLQTHRTTIPKMEASQLSELLKKNKTQCENLLKRRFFYTNSFEIYGGAAGLFDYGPPGCALKAQLEDLWRKHFIVFDEMLEVSCPCITPYSVLKASGHVDRFTDLMLTDLSNGECYRADKYLEDVIDCVISTLEGKNVTDNVNAKNVALMQLGREELQKLQNLVGNMTSEDVDALIQQYGIKSPQGNELSKPFPFNLMFQTTIGPKKDQKGGTNSVVYLRPETAQGIFVNFGRLLESNGGKMPFAAAQIGLGFRNEISPRNGLLRVREFLMAEVEYFVHPENKTHARFHEFKHVMLNLLPKETQERGEATLVSMTVEDAVNNKVIANEALGYFLARTRLFLEKCGIMGEGLRFRQHMSDEMAHYACDCWDAEILTSYGWIEVVGHADRMAYDLKAHSQAANVQLNASHRYPEPIVVEKVTPTYNKSLIGKTFKDKNAQLLRILDNLPQDEALQMEQELNTTGQTIVKGDGGLEFVVTRDMLSFKVVKSVVCEETFTPSVIEPSFGMGRLIFCILEHSYKIRQAQKDQEERTYLALKPILAPTKCCLLPLSSKEVFNPLISKIQRHMNDLGLSYKIDSTGASIGKRYARTDEIGIPFAITIDFQSVNDGTVTLRERDSMEQVRLESEQVGDVIADLIRGRTTWGDVTKAHPIFTQQEV</sequence>
<dbReference type="AlphaFoldDB" id="A0A061D9Q9"/>
<dbReference type="SUPFAM" id="SSF55681">
    <property type="entry name" value="Class II aaRS and biotin synthetases"/>
    <property type="match status" value="1"/>
</dbReference>
<dbReference type="InterPro" id="IPR045864">
    <property type="entry name" value="aa-tRNA-synth_II/BPL/LPL"/>
</dbReference>
<evidence type="ECO:0000256" key="10">
    <source>
        <dbReference type="ARBA" id="ARBA00030057"/>
    </source>
</evidence>
<accession>A0A061D9Q9</accession>
<keyword evidence="9 12" id="KW-0030">Aminoacyl-tRNA synthetase</keyword>
<organism evidence="12 13">
    <name type="scientific">Babesia bigemina</name>
    <dbReference type="NCBI Taxonomy" id="5866"/>
    <lineage>
        <taxon>Eukaryota</taxon>
        <taxon>Sar</taxon>
        <taxon>Alveolata</taxon>
        <taxon>Apicomplexa</taxon>
        <taxon>Aconoidasida</taxon>
        <taxon>Piroplasmida</taxon>
        <taxon>Babesiidae</taxon>
        <taxon>Babesia</taxon>
    </lineage>
</organism>
<dbReference type="OMA" id="HFVNFQR"/>
<evidence type="ECO:0000259" key="11">
    <source>
        <dbReference type="PROSITE" id="PS50862"/>
    </source>
</evidence>
<dbReference type="PANTHER" id="PTHR10745">
    <property type="entry name" value="GLYCYL-TRNA SYNTHETASE/DNA POLYMERASE SUBUNIT GAMMA-2"/>
    <property type="match status" value="1"/>
</dbReference>
<evidence type="ECO:0000256" key="9">
    <source>
        <dbReference type="ARBA" id="ARBA00023146"/>
    </source>
</evidence>
<evidence type="ECO:0000256" key="4">
    <source>
        <dbReference type="ARBA" id="ARBA00022490"/>
    </source>
</evidence>
<dbReference type="InterPro" id="IPR033731">
    <property type="entry name" value="GlyRS-like_core"/>
</dbReference>
<dbReference type="InterPro" id="IPR006195">
    <property type="entry name" value="aa-tRNA-synth_II"/>
</dbReference>
<dbReference type="GO" id="GO:0004820">
    <property type="term" value="F:glycine-tRNA ligase activity"/>
    <property type="evidence" value="ECO:0007669"/>
    <property type="project" value="UniProtKB-EC"/>
</dbReference>